<name>A0AAV4X092_9ARAC</name>
<organism evidence="2 3">
    <name type="scientific">Caerostris darwini</name>
    <dbReference type="NCBI Taxonomy" id="1538125"/>
    <lineage>
        <taxon>Eukaryota</taxon>
        <taxon>Metazoa</taxon>
        <taxon>Ecdysozoa</taxon>
        <taxon>Arthropoda</taxon>
        <taxon>Chelicerata</taxon>
        <taxon>Arachnida</taxon>
        <taxon>Araneae</taxon>
        <taxon>Araneomorphae</taxon>
        <taxon>Entelegynae</taxon>
        <taxon>Araneoidea</taxon>
        <taxon>Araneidae</taxon>
        <taxon>Caerostris</taxon>
    </lineage>
</organism>
<feature type="compositionally biased region" description="Basic and acidic residues" evidence="1">
    <location>
        <begin position="24"/>
        <end position="37"/>
    </location>
</feature>
<proteinExistence type="predicted"/>
<gene>
    <name evidence="2" type="ORF">CDAR_320661</name>
</gene>
<protein>
    <submittedName>
        <fullName evidence="2">Uncharacterized protein</fullName>
    </submittedName>
</protein>
<reference evidence="2 3" key="1">
    <citation type="submission" date="2021-06" db="EMBL/GenBank/DDBJ databases">
        <title>Caerostris darwini draft genome.</title>
        <authorList>
            <person name="Kono N."/>
            <person name="Arakawa K."/>
        </authorList>
    </citation>
    <scope>NUCLEOTIDE SEQUENCE [LARGE SCALE GENOMIC DNA]</scope>
</reference>
<sequence length="76" mass="9129">MRGRKVVFQRRKDVSQISHAPSHLCDDPERKEVPDPRWREKVSPDRFDLRLLRSCFRYSNKVFVNDSEVLYTVHTV</sequence>
<dbReference type="EMBL" id="BPLQ01015341">
    <property type="protein sequence ID" value="GIY87419.1"/>
    <property type="molecule type" value="Genomic_DNA"/>
</dbReference>
<keyword evidence="3" id="KW-1185">Reference proteome</keyword>
<evidence type="ECO:0000313" key="3">
    <source>
        <dbReference type="Proteomes" id="UP001054837"/>
    </source>
</evidence>
<feature type="region of interest" description="Disordered" evidence="1">
    <location>
        <begin position="17"/>
        <end position="37"/>
    </location>
</feature>
<dbReference type="AlphaFoldDB" id="A0AAV4X092"/>
<accession>A0AAV4X092</accession>
<dbReference type="Proteomes" id="UP001054837">
    <property type="component" value="Unassembled WGS sequence"/>
</dbReference>
<evidence type="ECO:0000256" key="1">
    <source>
        <dbReference type="SAM" id="MobiDB-lite"/>
    </source>
</evidence>
<comment type="caution">
    <text evidence="2">The sequence shown here is derived from an EMBL/GenBank/DDBJ whole genome shotgun (WGS) entry which is preliminary data.</text>
</comment>
<evidence type="ECO:0000313" key="2">
    <source>
        <dbReference type="EMBL" id="GIY87419.1"/>
    </source>
</evidence>